<dbReference type="InterPro" id="IPR005537">
    <property type="entry name" value="RAMP_III_fam"/>
</dbReference>
<feature type="domain" description="CRISPR type III-associated protein" evidence="2">
    <location>
        <begin position="12"/>
        <end position="199"/>
    </location>
</feature>
<protein>
    <submittedName>
        <fullName evidence="3">RAMP superfamily CRISPR-associated protein</fullName>
    </submittedName>
</protein>
<dbReference type="Pfam" id="PF03787">
    <property type="entry name" value="RAMPs"/>
    <property type="match status" value="2"/>
</dbReference>
<dbReference type="RefSeq" id="WP_377389678.1">
    <property type="nucleotide sequence ID" value="NZ_JBHUIX010000009.1"/>
</dbReference>
<sequence>MTEFRISDFRFELEVIADLHIGCGQSDPIPAFAEAGNDEESPMVADIVRDCDQLPIITGTSLKGCLRDILDAEPQVLLFGSPKSTADEGGGRMGVLRVHDAHHFSSPEGSLPTPMQNGAFVLIKNAIDAGRGTSKTNFLFAKWMVPQGTVFSASLRLELWGDYAQQMRAAEALFLLFKGLASDEGVSIGKDTNSGDGRVRLLGEIRETQFVAEDGALVPGPERSFGIPSEPNTRFTSLRMRHRGPSFTNDFAYDRETEKKRNQNAPHLRALRRNKVPVISGSAISGVLRTDYAFQLRWQGLDEDAVTDRITRLFGATSRAGRLVVFAEDVSAVGKKTLMSNKIDRLSGGTIDNALFAIDTDYGVAFTLRLGLTDLADDTDRELFDDLIEMVRRNGVELGHSVNAGFGWFRVEE</sequence>
<dbReference type="PANTHER" id="PTHR35579">
    <property type="entry name" value="CRISPR SYSTEM CMS ENDORIBONUCLEASE CSM3"/>
    <property type="match status" value="1"/>
</dbReference>
<accession>A0ABW5A7L4</accession>
<comment type="caution">
    <text evidence="3">The sequence shown here is derived from an EMBL/GenBank/DDBJ whole genome shotgun (WGS) entry which is preliminary data.</text>
</comment>
<evidence type="ECO:0000259" key="2">
    <source>
        <dbReference type="Pfam" id="PF03787"/>
    </source>
</evidence>
<keyword evidence="4" id="KW-1185">Reference proteome</keyword>
<gene>
    <name evidence="3" type="ORF">ACFSM0_09470</name>
</gene>
<dbReference type="EMBL" id="JBHUIX010000009">
    <property type="protein sequence ID" value="MFD2174317.1"/>
    <property type="molecule type" value="Genomic_DNA"/>
</dbReference>
<dbReference type="InterPro" id="IPR052216">
    <property type="entry name" value="CRISPR_Csm3_endoribonuclease"/>
</dbReference>
<dbReference type="PANTHER" id="PTHR35579:SF3">
    <property type="entry name" value="CRISPR SYSTEM CMS ENDORIBONUCLEASE CSM3"/>
    <property type="match status" value="1"/>
</dbReference>
<feature type="domain" description="CRISPR type III-associated protein" evidence="2">
    <location>
        <begin position="271"/>
        <end position="410"/>
    </location>
</feature>
<organism evidence="3 4">
    <name type="scientific">Rhodobacter lacus</name>
    <dbReference type="NCBI Taxonomy" id="1641972"/>
    <lineage>
        <taxon>Bacteria</taxon>
        <taxon>Pseudomonadati</taxon>
        <taxon>Pseudomonadota</taxon>
        <taxon>Alphaproteobacteria</taxon>
        <taxon>Rhodobacterales</taxon>
        <taxon>Rhodobacter group</taxon>
        <taxon>Rhodobacter</taxon>
    </lineage>
</organism>
<keyword evidence="1" id="KW-0051">Antiviral defense</keyword>
<evidence type="ECO:0000256" key="1">
    <source>
        <dbReference type="ARBA" id="ARBA00023118"/>
    </source>
</evidence>
<name>A0ABW5A7L4_9RHOB</name>
<dbReference type="Proteomes" id="UP001597413">
    <property type="component" value="Unassembled WGS sequence"/>
</dbReference>
<proteinExistence type="predicted"/>
<dbReference type="CDD" id="cd09726">
    <property type="entry name" value="RAMP_I_III"/>
    <property type="match status" value="2"/>
</dbReference>
<reference evidence="4" key="1">
    <citation type="journal article" date="2019" name="Int. J. Syst. Evol. Microbiol.">
        <title>The Global Catalogue of Microorganisms (GCM) 10K type strain sequencing project: providing services to taxonomists for standard genome sequencing and annotation.</title>
        <authorList>
            <consortium name="The Broad Institute Genomics Platform"/>
            <consortium name="The Broad Institute Genome Sequencing Center for Infectious Disease"/>
            <person name="Wu L."/>
            <person name="Ma J."/>
        </authorList>
    </citation>
    <scope>NUCLEOTIDE SEQUENCE [LARGE SCALE GENOMIC DNA]</scope>
    <source>
        <strain evidence="4">CCUG 55131</strain>
    </source>
</reference>
<evidence type="ECO:0000313" key="4">
    <source>
        <dbReference type="Proteomes" id="UP001597413"/>
    </source>
</evidence>
<evidence type="ECO:0000313" key="3">
    <source>
        <dbReference type="EMBL" id="MFD2174317.1"/>
    </source>
</evidence>